<dbReference type="SUPFAM" id="SSF48371">
    <property type="entry name" value="ARM repeat"/>
    <property type="match status" value="2"/>
</dbReference>
<dbReference type="GO" id="GO:0071562">
    <property type="term" value="P:nucleus-vacuole junction assembly"/>
    <property type="evidence" value="ECO:0007669"/>
    <property type="project" value="InterPro"/>
</dbReference>
<dbReference type="GO" id="GO:0005774">
    <property type="term" value="C:vacuolar membrane"/>
    <property type="evidence" value="ECO:0007669"/>
    <property type="project" value="UniProtKB-SubCell"/>
</dbReference>
<evidence type="ECO:0000256" key="6">
    <source>
        <dbReference type="ARBA" id="ARBA00023288"/>
    </source>
</evidence>
<organism evidence="9">
    <name type="scientific">Tetraselmis sp. GSL018</name>
    <dbReference type="NCBI Taxonomy" id="582737"/>
    <lineage>
        <taxon>Eukaryota</taxon>
        <taxon>Viridiplantae</taxon>
        <taxon>Chlorophyta</taxon>
        <taxon>core chlorophytes</taxon>
        <taxon>Chlorodendrophyceae</taxon>
        <taxon>Chlorodendrales</taxon>
        <taxon>Chlorodendraceae</taxon>
        <taxon>Tetraselmis</taxon>
    </lineage>
</organism>
<dbReference type="InterPro" id="IPR011989">
    <property type="entry name" value="ARM-like"/>
</dbReference>
<dbReference type="EMBL" id="GBEZ01017559">
    <property type="protein sequence ID" value="JAC68787.1"/>
    <property type="molecule type" value="Transcribed_RNA"/>
</dbReference>
<evidence type="ECO:0000256" key="3">
    <source>
        <dbReference type="ARBA" id="ARBA00022554"/>
    </source>
</evidence>
<feature type="repeat" description="ARM" evidence="8">
    <location>
        <begin position="538"/>
        <end position="583"/>
    </location>
</feature>
<gene>
    <name evidence="9" type="ORF">TSPGSL018_7920</name>
</gene>
<evidence type="ECO:0000256" key="2">
    <source>
        <dbReference type="ARBA" id="ARBA00005462"/>
    </source>
</evidence>
<dbReference type="GO" id="GO:0043495">
    <property type="term" value="F:protein-membrane adaptor activity"/>
    <property type="evidence" value="ECO:0007669"/>
    <property type="project" value="InterPro"/>
</dbReference>
<dbReference type="Gene3D" id="1.25.10.10">
    <property type="entry name" value="Leucine-rich Repeat Variant"/>
    <property type="match status" value="3"/>
</dbReference>
<reference evidence="9" key="1">
    <citation type="submission" date="2014-05" db="EMBL/GenBank/DDBJ databases">
        <title>The transcriptome of the halophilic microalga Tetraselmis sp. GSL018 isolated from the Great Salt Lake, Utah.</title>
        <authorList>
            <person name="Jinkerson R.E."/>
            <person name="D'Adamo S."/>
            <person name="Posewitz M.C."/>
        </authorList>
    </citation>
    <scope>NUCLEOTIDE SEQUENCE</scope>
    <source>
        <strain evidence="9">GSL018</strain>
    </source>
</reference>
<evidence type="ECO:0000256" key="8">
    <source>
        <dbReference type="PROSITE-ProRule" id="PRU00259"/>
    </source>
</evidence>
<dbReference type="InterPro" id="IPR045156">
    <property type="entry name" value="Vac8"/>
</dbReference>
<evidence type="ECO:0000256" key="1">
    <source>
        <dbReference type="ARBA" id="ARBA00004592"/>
    </source>
</evidence>
<evidence type="ECO:0000256" key="4">
    <source>
        <dbReference type="ARBA" id="ARBA00022737"/>
    </source>
</evidence>
<sequence>MHEEAVAAGAAEAAAEAVALAASHSAEIASAGLSVLCDLAAGGARGALLESRTCAAALLMQLKATAAWNRKEATASLALRAGQAAFSLARSGAAEARKLAALGFLEPLSLTVNIRPPQNVPFGSEKLYASAETVWGCVEKALNTLAAMCVVQDSAEKLLELLSTSSLRELLQCSDRYVRVAALRLARALTDSSDKGSKLLRAGVVPLAVEEVTRFNSEHASPNDSCVIEAVKLLRNLAYFEGGVQYVVKACGAEPLVELLITDSTFALKAEVCQALKNMAADPNAIDYLSHSGVISAAVGVVREASLARTTSTPNRRDCSDDAGTSIVFATGLLRNMVADPDQSELATLAVQSGALPVVVSLLEQTPRSEVDVETFVQAAAALNNITIHDPCCEALVEDCPNCLSIFSRHLLSSQSPPGNQGDWDEAMLQIASVIYNATQSHRTRGRVARSCSLQAVVALLGRRQGLVQTLSQSCLSIANIATEPRLKQLPVDQGAIPLLVDILRDSRLDSVAPEACTALHNLAANSPENKGAVVAAGAIPELIRVCRASRPSADAHRRAASLLNLLANRNREVRDAIVRAGGLDFLKFH</sequence>
<dbReference type="InterPro" id="IPR000225">
    <property type="entry name" value="Armadillo"/>
</dbReference>
<accession>A0A061R786</accession>
<keyword evidence="3" id="KW-0926">Vacuole</keyword>
<evidence type="ECO:0000313" key="9">
    <source>
        <dbReference type="EMBL" id="JAC68787.1"/>
    </source>
</evidence>
<keyword evidence="4" id="KW-0677">Repeat</keyword>
<feature type="repeat" description="ARM" evidence="8">
    <location>
        <begin position="495"/>
        <end position="538"/>
    </location>
</feature>
<keyword evidence="6" id="KW-0449">Lipoprotein</keyword>
<name>A0A061R786_9CHLO</name>
<dbReference type="InterPro" id="IPR016024">
    <property type="entry name" value="ARM-type_fold"/>
</dbReference>
<dbReference type="PANTHER" id="PTHR47249:SF1">
    <property type="entry name" value="VACUOLAR PROTEIN 8"/>
    <property type="match status" value="1"/>
</dbReference>
<evidence type="ECO:0000256" key="5">
    <source>
        <dbReference type="ARBA" id="ARBA00023136"/>
    </source>
</evidence>
<comment type="similarity">
    <text evidence="2">Belongs to the beta-catenin family.</text>
</comment>
<protein>
    <recommendedName>
        <fullName evidence="7">Vacuolar protein 8</fullName>
    </recommendedName>
</protein>
<dbReference type="AlphaFoldDB" id="A0A061R786"/>
<dbReference type="SMART" id="SM00185">
    <property type="entry name" value="ARM"/>
    <property type="match status" value="5"/>
</dbReference>
<dbReference type="PANTHER" id="PTHR47249">
    <property type="entry name" value="VACUOLAR PROTEIN 8"/>
    <property type="match status" value="1"/>
</dbReference>
<comment type="subcellular location">
    <subcellularLocation>
        <location evidence="1">Vacuole membrane</location>
        <topology evidence="1">Lipid-anchor</topology>
    </subcellularLocation>
</comment>
<feature type="repeat" description="ARM" evidence="8">
    <location>
        <begin position="354"/>
        <end position="390"/>
    </location>
</feature>
<proteinExistence type="inferred from homology"/>
<evidence type="ECO:0000256" key="7">
    <source>
        <dbReference type="ARBA" id="ARBA00026209"/>
    </source>
</evidence>
<dbReference type="PROSITE" id="PS50176">
    <property type="entry name" value="ARM_REPEAT"/>
    <property type="match status" value="3"/>
</dbReference>
<keyword evidence="5" id="KW-0472">Membrane</keyword>